<proteinExistence type="predicted"/>
<name>A0AA39WRJ9_9PEZI</name>
<reference evidence="3" key="1">
    <citation type="submission" date="2023-06" db="EMBL/GenBank/DDBJ databases">
        <title>Genome-scale phylogeny and comparative genomics of the fungal order Sordariales.</title>
        <authorList>
            <consortium name="Lawrence Berkeley National Laboratory"/>
            <person name="Hensen N."/>
            <person name="Bonometti L."/>
            <person name="Westerberg I."/>
            <person name="Brannstrom I.O."/>
            <person name="Guillou S."/>
            <person name="Cros-Aarteil S."/>
            <person name="Calhoun S."/>
            <person name="Haridas S."/>
            <person name="Kuo A."/>
            <person name="Mondo S."/>
            <person name="Pangilinan J."/>
            <person name="Riley R."/>
            <person name="Labutti K."/>
            <person name="Andreopoulos B."/>
            <person name="Lipzen A."/>
            <person name="Chen C."/>
            <person name="Yanf M."/>
            <person name="Daum C."/>
            <person name="Ng V."/>
            <person name="Clum A."/>
            <person name="Steindorff A."/>
            <person name="Ohm R."/>
            <person name="Martin F."/>
            <person name="Silar P."/>
            <person name="Natvig D."/>
            <person name="Lalanne C."/>
            <person name="Gautier V."/>
            <person name="Ament-Velasquez S.L."/>
            <person name="Kruys A."/>
            <person name="Hutchinson M.I."/>
            <person name="Powell A.J."/>
            <person name="Barry K."/>
            <person name="Miller A.N."/>
            <person name="Grigoriev I.V."/>
            <person name="Debuchy R."/>
            <person name="Gladieux P."/>
            <person name="Thoren M.H."/>
            <person name="Johannesson H."/>
        </authorList>
    </citation>
    <scope>NUCLEOTIDE SEQUENCE</scope>
    <source>
        <strain evidence="3">CBS 606.72</strain>
    </source>
</reference>
<keyword evidence="2" id="KW-0812">Transmembrane</keyword>
<accession>A0AA39WRJ9</accession>
<protein>
    <submittedName>
        <fullName evidence="3">Uncharacterized protein</fullName>
    </submittedName>
</protein>
<dbReference type="AlphaFoldDB" id="A0AA39WRJ9"/>
<feature type="region of interest" description="Disordered" evidence="1">
    <location>
        <begin position="36"/>
        <end position="66"/>
    </location>
</feature>
<evidence type="ECO:0000313" key="3">
    <source>
        <dbReference type="EMBL" id="KAK0620291.1"/>
    </source>
</evidence>
<keyword evidence="2" id="KW-0472">Membrane</keyword>
<keyword evidence="4" id="KW-1185">Reference proteome</keyword>
<evidence type="ECO:0000256" key="2">
    <source>
        <dbReference type="SAM" id="Phobius"/>
    </source>
</evidence>
<keyword evidence="2" id="KW-1133">Transmembrane helix</keyword>
<dbReference type="EMBL" id="JAULSU010000004">
    <property type="protein sequence ID" value="KAK0620291.1"/>
    <property type="molecule type" value="Genomic_DNA"/>
</dbReference>
<evidence type="ECO:0000256" key="1">
    <source>
        <dbReference type="SAM" id="MobiDB-lite"/>
    </source>
</evidence>
<evidence type="ECO:0000313" key="4">
    <source>
        <dbReference type="Proteomes" id="UP001175000"/>
    </source>
</evidence>
<organism evidence="3 4">
    <name type="scientific">Immersiella caudata</name>
    <dbReference type="NCBI Taxonomy" id="314043"/>
    <lineage>
        <taxon>Eukaryota</taxon>
        <taxon>Fungi</taxon>
        <taxon>Dikarya</taxon>
        <taxon>Ascomycota</taxon>
        <taxon>Pezizomycotina</taxon>
        <taxon>Sordariomycetes</taxon>
        <taxon>Sordariomycetidae</taxon>
        <taxon>Sordariales</taxon>
        <taxon>Lasiosphaeriaceae</taxon>
        <taxon>Immersiella</taxon>
    </lineage>
</organism>
<dbReference type="Proteomes" id="UP001175000">
    <property type="component" value="Unassembled WGS sequence"/>
</dbReference>
<gene>
    <name evidence="3" type="ORF">B0T14DRAFT_227501</name>
</gene>
<feature type="transmembrane region" description="Helical" evidence="2">
    <location>
        <begin position="322"/>
        <end position="344"/>
    </location>
</feature>
<sequence>MAPSVCTRTITTTGYGRSTTHSRACGGRLGASRGAAASTKMVTTSEGGCQTMTRRPPLGLVSSPSSTQIPGSARFGWLVSPQPARWNRWQSSTSHGPNAGLQIVMDGRVVALLTPVSEVALVGPLRGTISETATSDDGRYQCASLAGQPHKEIRKTMRMAGDATLQPSTSLPTCTSTCRRPSGLNAMRGRLARRPSPAESRLDRAIARGAARVAYVHRTLTTGPRPERGPGGHIGRQIPRLETLQEMDECPDHDSEDTAIRFGKTHLRPPGMRKLRESLVVFARKTLTVSEKLTLASWRLARPVFDADSELRRRLERGQSTWDDGLVFALAIALVFLITTAGVWTIRGVIWMAWGVRFAVRVCIFLIGF</sequence>
<comment type="caution">
    <text evidence="3">The sequence shown here is derived from an EMBL/GenBank/DDBJ whole genome shotgun (WGS) entry which is preliminary data.</text>
</comment>
<feature type="compositionally biased region" description="Polar residues" evidence="1">
    <location>
        <begin position="40"/>
        <end position="53"/>
    </location>
</feature>